<evidence type="ECO:0000313" key="2">
    <source>
        <dbReference type="Proteomes" id="UP000555838"/>
    </source>
</evidence>
<accession>A0ABR6PBH3</accession>
<dbReference type="Proteomes" id="UP000555838">
    <property type="component" value="Unassembled WGS sequence"/>
</dbReference>
<gene>
    <name evidence="1" type="ORF">HNP68_001183</name>
</gene>
<sequence length="36" mass="4223">MPKSLKNIATEISEFRLIEEGNEKDIKENNNNISFR</sequence>
<organism evidence="1 2">
    <name type="scientific">Borreliella yangtzensis</name>
    <dbReference type="NCBI Taxonomy" id="683292"/>
    <lineage>
        <taxon>Bacteria</taxon>
        <taxon>Pseudomonadati</taxon>
        <taxon>Spirochaetota</taxon>
        <taxon>Spirochaetia</taxon>
        <taxon>Spirochaetales</taxon>
        <taxon>Borreliaceae</taxon>
        <taxon>Borreliella</taxon>
    </lineage>
</organism>
<dbReference type="EMBL" id="JACHFG010000017">
    <property type="protein sequence ID" value="MBB6043561.1"/>
    <property type="molecule type" value="Genomic_DNA"/>
</dbReference>
<protein>
    <submittedName>
        <fullName evidence="1">Uncharacterized protein</fullName>
    </submittedName>
</protein>
<comment type="caution">
    <text evidence="1">The sequence shown here is derived from an EMBL/GenBank/DDBJ whole genome shotgun (WGS) entry which is preliminary data.</text>
</comment>
<reference evidence="1 2" key="1">
    <citation type="submission" date="2020-08" db="EMBL/GenBank/DDBJ databases">
        <title>Genomic Encyclopedia of Type Strains, Phase IV (KMG-IV): sequencing the most valuable type-strain genomes for metagenomic binning, comparative biology and taxonomic classification.</title>
        <authorList>
            <person name="Goeker M."/>
        </authorList>
    </citation>
    <scope>NUCLEOTIDE SEQUENCE [LARGE SCALE GENOMIC DNA]</scope>
    <source>
        <strain evidence="1 2">DSM 24625</strain>
    </source>
</reference>
<name>A0ABR6PBH3_9SPIR</name>
<proteinExistence type="predicted"/>
<evidence type="ECO:0000313" key="1">
    <source>
        <dbReference type="EMBL" id="MBB6043561.1"/>
    </source>
</evidence>
<keyword evidence="2" id="KW-1185">Reference proteome</keyword>